<evidence type="ECO:0000256" key="2">
    <source>
        <dbReference type="ARBA" id="ARBA00022833"/>
    </source>
</evidence>
<dbReference type="InterPro" id="IPR001841">
    <property type="entry name" value="Znf_RING"/>
</dbReference>
<keyword evidence="6" id="KW-1185">Reference proteome</keyword>
<dbReference type="RefSeq" id="XP_052130888.1">
    <property type="nucleotide sequence ID" value="XM_052274928.1"/>
</dbReference>
<proteinExistence type="predicted"/>
<dbReference type="GeneID" id="113215598"/>
<keyword evidence="2" id="KW-0862">Zinc</keyword>
<gene>
    <name evidence="7" type="primary">LOC113215598</name>
</gene>
<feature type="domain" description="RING-type" evidence="5">
    <location>
        <begin position="193"/>
        <end position="234"/>
    </location>
</feature>
<keyword evidence="1 3" id="KW-0863">Zinc-finger</keyword>
<dbReference type="Gene3D" id="3.30.40.10">
    <property type="entry name" value="Zinc/RING finger domain, C3HC4 (zinc finger)"/>
    <property type="match status" value="1"/>
</dbReference>
<dbReference type="Proteomes" id="UP000504606">
    <property type="component" value="Unplaced"/>
</dbReference>
<organism evidence="6 7">
    <name type="scientific">Frankliniella occidentalis</name>
    <name type="common">Western flower thrips</name>
    <name type="synonym">Euthrips occidentalis</name>
    <dbReference type="NCBI Taxonomy" id="133901"/>
    <lineage>
        <taxon>Eukaryota</taxon>
        <taxon>Metazoa</taxon>
        <taxon>Ecdysozoa</taxon>
        <taxon>Arthropoda</taxon>
        <taxon>Hexapoda</taxon>
        <taxon>Insecta</taxon>
        <taxon>Pterygota</taxon>
        <taxon>Neoptera</taxon>
        <taxon>Paraneoptera</taxon>
        <taxon>Thysanoptera</taxon>
        <taxon>Terebrantia</taxon>
        <taxon>Thripoidea</taxon>
        <taxon>Thripidae</taxon>
        <taxon>Frankliniella</taxon>
    </lineage>
</organism>
<feature type="region of interest" description="Disordered" evidence="4">
    <location>
        <begin position="100"/>
        <end position="178"/>
    </location>
</feature>
<evidence type="ECO:0000256" key="4">
    <source>
        <dbReference type="SAM" id="MobiDB-lite"/>
    </source>
</evidence>
<name>A0A9C6XTT7_FRAOC</name>
<evidence type="ECO:0000259" key="5">
    <source>
        <dbReference type="PROSITE" id="PS50089"/>
    </source>
</evidence>
<dbReference type="PROSITE" id="PS50089">
    <property type="entry name" value="ZF_RING_2"/>
    <property type="match status" value="1"/>
</dbReference>
<reference evidence="7" key="2">
    <citation type="submission" date="2025-08" db="UniProtKB">
        <authorList>
            <consortium name="RefSeq"/>
        </authorList>
    </citation>
    <scope>IDENTIFICATION</scope>
    <source>
        <tissue evidence="7">Whole organism</tissue>
    </source>
</reference>
<sequence>MEMLHFLGSTSWHLDNTMNDMLRVVDEEGRPASPVRGPPSSVADNIHLAPDNQRSSHVREDIGFDVDFVEYGNGAANRTNQHSSIDASQLFEELMEDNYENFRPSSGRGRSARGRQGSRGRGRQSRGRSNGRVCAQPSQRPAAQPPPPPPPAPSPERTQSRSDNPLRNEVFSDAEELPDDTEECRGLRRWRECIICNARVGRYVLLPCRGFPVCGSCLHRWFVEFRNDNCPHCRGPVVGWLRLNI</sequence>
<dbReference type="OrthoDB" id="10251219at2759"/>
<dbReference type="KEGG" id="foc:113215598"/>
<dbReference type="SUPFAM" id="SSF57850">
    <property type="entry name" value="RING/U-box"/>
    <property type="match status" value="1"/>
</dbReference>
<dbReference type="Pfam" id="PF13920">
    <property type="entry name" value="zf-C3HC4_3"/>
    <property type="match status" value="1"/>
</dbReference>
<evidence type="ECO:0000256" key="1">
    <source>
        <dbReference type="ARBA" id="ARBA00022771"/>
    </source>
</evidence>
<keyword evidence="1 3" id="KW-0479">Metal-binding</keyword>
<reference evidence="7" key="1">
    <citation type="journal article" date="2018" name="Proc. Natl. Acad. Sci. U.S.A.">
        <title>Phylogenomics and the evolution of hemipteroid insects.</title>
        <authorList>
            <person name="Johnson K.P."/>
            <person name="Dietrich C.H."/>
            <person name="Friedrich F."/>
            <person name="Beutel R.G."/>
            <person name="Wipfler B."/>
            <person name="Peters R.S."/>
            <person name="Allen J.M."/>
            <person name="Petersen M."/>
            <person name="Donath A."/>
            <person name="Walden K.K."/>
            <person name="Kozlov A.M."/>
            <person name="Podsiadlowski L."/>
            <person name="Mayer C."/>
            <person name="Meusemann K."/>
            <person name="Vasilikopoulos A."/>
            <person name="Waterhouse R.M."/>
            <person name="Cameron S.L."/>
            <person name="Weirauch C."/>
            <person name="Swanson D.R."/>
            <person name="Percy D.M."/>
            <person name="Hardy N.B."/>
            <person name="Terry I."/>
            <person name="Liu S."/>
            <person name="Zhou X."/>
            <person name="Misof B."/>
            <person name="Robertson H.M."/>
            <person name="Yoshizawa K."/>
        </authorList>
    </citation>
    <scope>NUCLEOTIDE SEQUENCE</scope>
    <source>
        <tissue evidence="7">Whole organism</tissue>
    </source>
</reference>
<evidence type="ECO:0000313" key="7">
    <source>
        <dbReference type="RefSeq" id="XP_052130888.1"/>
    </source>
</evidence>
<evidence type="ECO:0000313" key="6">
    <source>
        <dbReference type="Proteomes" id="UP000504606"/>
    </source>
</evidence>
<dbReference type="AlphaFoldDB" id="A0A9C6XTT7"/>
<evidence type="ECO:0000256" key="3">
    <source>
        <dbReference type="PROSITE-ProRule" id="PRU00175"/>
    </source>
</evidence>
<feature type="compositionally biased region" description="Basic residues" evidence="4">
    <location>
        <begin position="110"/>
        <end position="126"/>
    </location>
</feature>
<protein>
    <submittedName>
        <fullName evidence="7">Uncharacterized protein LOC113215598</fullName>
    </submittedName>
</protein>
<accession>A0A9C6XTT7</accession>
<feature type="compositionally biased region" description="Pro residues" evidence="4">
    <location>
        <begin position="143"/>
        <end position="154"/>
    </location>
</feature>
<dbReference type="InterPro" id="IPR013083">
    <property type="entry name" value="Znf_RING/FYVE/PHD"/>
</dbReference>
<dbReference type="GO" id="GO:0008270">
    <property type="term" value="F:zinc ion binding"/>
    <property type="evidence" value="ECO:0007669"/>
    <property type="project" value="UniProtKB-KW"/>
</dbReference>
<feature type="compositionally biased region" description="Low complexity" evidence="4">
    <location>
        <begin position="127"/>
        <end position="142"/>
    </location>
</feature>